<dbReference type="AlphaFoldDB" id="A0A8A4TW96"/>
<dbReference type="PANTHER" id="PTHR42873:SF1">
    <property type="entry name" value="S-ADENOSYLMETHIONINE-DEPENDENT METHYLTRANSFERASE DOMAIN-CONTAINING PROTEIN"/>
    <property type="match status" value="1"/>
</dbReference>
<dbReference type="PANTHER" id="PTHR42873">
    <property type="entry name" value="RIBOSOMAL RNA LARGE SUBUNIT METHYLTRANSFERASE"/>
    <property type="match status" value="1"/>
</dbReference>
<evidence type="ECO:0000313" key="10">
    <source>
        <dbReference type="Proteomes" id="UP000663929"/>
    </source>
</evidence>
<dbReference type="SUPFAM" id="SSF53335">
    <property type="entry name" value="S-adenosyl-L-methionine-dependent methyltransferases"/>
    <property type="match status" value="1"/>
</dbReference>
<accession>A0A8A4TW96</accession>
<keyword evidence="5" id="KW-0949">S-adenosyl-L-methionine</keyword>
<feature type="domain" description="S-adenosylmethionine-dependent methyltransferase" evidence="7">
    <location>
        <begin position="173"/>
        <end position="341"/>
    </location>
</feature>
<dbReference type="GO" id="GO:0032259">
    <property type="term" value="P:methylation"/>
    <property type="evidence" value="ECO:0007669"/>
    <property type="project" value="UniProtKB-KW"/>
</dbReference>
<evidence type="ECO:0000313" key="9">
    <source>
        <dbReference type="EMBL" id="QTD53404.1"/>
    </source>
</evidence>
<dbReference type="CDD" id="cd21153">
    <property type="entry name" value="PUA_RlmI"/>
    <property type="match status" value="1"/>
</dbReference>
<proteinExistence type="inferred from homology"/>
<dbReference type="GO" id="GO:0003723">
    <property type="term" value="F:RNA binding"/>
    <property type="evidence" value="ECO:0007669"/>
    <property type="project" value="InterPro"/>
</dbReference>
<gene>
    <name evidence="9" type="ORF">J3U87_13195</name>
</gene>
<evidence type="ECO:0000256" key="3">
    <source>
        <dbReference type="ARBA" id="ARBA00022603"/>
    </source>
</evidence>
<dbReference type="Pfam" id="PF17785">
    <property type="entry name" value="PUA_3"/>
    <property type="match status" value="1"/>
</dbReference>
<dbReference type="PROSITE" id="PS50890">
    <property type="entry name" value="PUA"/>
    <property type="match status" value="1"/>
</dbReference>
<dbReference type="Gene3D" id="3.30.750.80">
    <property type="entry name" value="RNA methyltransferase domain (HRMD) like"/>
    <property type="match status" value="1"/>
</dbReference>
<dbReference type="GO" id="GO:0005737">
    <property type="term" value="C:cytoplasm"/>
    <property type="evidence" value="ECO:0007669"/>
    <property type="project" value="UniProtKB-SubCell"/>
</dbReference>
<dbReference type="InterPro" id="IPR036974">
    <property type="entry name" value="PUA_sf"/>
</dbReference>
<name>A0A8A4TW96_SULCO</name>
<dbReference type="CDD" id="cd11572">
    <property type="entry name" value="RlmI_M_like"/>
    <property type="match status" value="1"/>
</dbReference>
<evidence type="ECO:0000256" key="2">
    <source>
        <dbReference type="ARBA" id="ARBA00022490"/>
    </source>
</evidence>
<reference evidence="9" key="1">
    <citation type="submission" date="2021-03" db="EMBL/GenBank/DDBJ databases">
        <title>Acanthopleuribacteraceae sp. M133.</title>
        <authorList>
            <person name="Wang G."/>
        </authorList>
    </citation>
    <scope>NUCLEOTIDE SEQUENCE</scope>
    <source>
        <strain evidence="9">M133</strain>
    </source>
</reference>
<evidence type="ECO:0000256" key="5">
    <source>
        <dbReference type="ARBA" id="ARBA00022691"/>
    </source>
</evidence>
<protein>
    <submittedName>
        <fullName evidence="9">Class I SAM-dependent rRNA methyltransferase</fullName>
    </submittedName>
</protein>
<feature type="domain" description="RlmI-like PUA" evidence="8">
    <location>
        <begin position="20"/>
        <end position="71"/>
    </location>
</feature>
<dbReference type="Proteomes" id="UP000663929">
    <property type="component" value="Chromosome"/>
</dbReference>
<evidence type="ECO:0000259" key="7">
    <source>
        <dbReference type="Pfam" id="PF10672"/>
    </source>
</evidence>
<dbReference type="EMBL" id="CP071793">
    <property type="protein sequence ID" value="QTD53404.1"/>
    <property type="molecule type" value="Genomic_DNA"/>
</dbReference>
<organism evidence="9 10">
    <name type="scientific">Sulfidibacter corallicola</name>
    <dbReference type="NCBI Taxonomy" id="2818388"/>
    <lineage>
        <taxon>Bacteria</taxon>
        <taxon>Pseudomonadati</taxon>
        <taxon>Acidobacteriota</taxon>
        <taxon>Holophagae</taxon>
        <taxon>Acanthopleuribacterales</taxon>
        <taxon>Acanthopleuribacteraceae</taxon>
        <taxon>Sulfidibacter</taxon>
    </lineage>
</organism>
<keyword evidence="3 9" id="KW-0489">Methyltransferase</keyword>
<evidence type="ECO:0000256" key="1">
    <source>
        <dbReference type="ARBA" id="ARBA00004496"/>
    </source>
</evidence>
<keyword evidence="10" id="KW-1185">Reference proteome</keyword>
<evidence type="ECO:0000259" key="8">
    <source>
        <dbReference type="Pfam" id="PF17785"/>
    </source>
</evidence>
<dbReference type="RefSeq" id="WP_237383507.1">
    <property type="nucleotide sequence ID" value="NZ_CP071793.1"/>
</dbReference>
<evidence type="ECO:0000256" key="6">
    <source>
        <dbReference type="ARBA" id="ARBA00038091"/>
    </source>
</evidence>
<keyword evidence="4" id="KW-0808">Transferase</keyword>
<dbReference type="InterPro" id="IPR029063">
    <property type="entry name" value="SAM-dependent_MTases_sf"/>
</dbReference>
<comment type="subcellular location">
    <subcellularLocation>
        <location evidence="1">Cytoplasm</location>
    </subcellularLocation>
</comment>
<dbReference type="SUPFAM" id="SSF88697">
    <property type="entry name" value="PUA domain-like"/>
    <property type="match status" value="1"/>
</dbReference>
<dbReference type="KEGG" id="scor:J3U87_13195"/>
<dbReference type="InterPro" id="IPR019614">
    <property type="entry name" value="SAM-dep_methyl-trfase"/>
</dbReference>
<dbReference type="Gene3D" id="3.40.50.150">
    <property type="entry name" value="Vaccinia Virus protein VP39"/>
    <property type="match status" value="1"/>
</dbReference>
<dbReference type="Gene3D" id="2.30.130.10">
    <property type="entry name" value="PUA domain"/>
    <property type="match status" value="1"/>
</dbReference>
<dbReference type="GO" id="GO:0008168">
    <property type="term" value="F:methyltransferase activity"/>
    <property type="evidence" value="ECO:0007669"/>
    <property type="project" value="UniProtKB-KW"/>
</dbReference>
<comment type="similarity">
    <text evidence="6">Belongs to the methyltransferase superfamily. RlmI family.</text>
</comment>
<keyword evidence="2" id="KW-0963">Cytoplasm</keyword>
<dbReference type="CDD" id="cd02440">
    <property type="entry name" value="AdoMet_MTases"/>
    <property type="match status" value="1"/>
</dbReference>
<dbReference type="Pfam" id="PF10672">
    <property type="entry name" value="Methyltrans_SAM"/>
    <property type="match status" value="1"/>
</dbReference>
<evidence type="ECO:0000256" key="4">
    <source>
        <dbReference type="ARBA" id="ARBA00022679"/>
    </source>
</evidence>
<sequence length="406" mass="45035">MSSSAHATAVLHGKRAEILRRYGHPWIYSKGVTKKPEVESGELVRVASAAGDTIGWAFFHPRNNICLRLVHFGQEAPDEAFWRDRLARAWRLRQRFLPPDTNAFRWIHGENDGLPGLTVDVFDQVLVMQITTQGFERLREPLSRWLCEVSGRAALFEKSDTAARGQEGLQPRTGWVTEAVAEAVTLREGGIERRIDLASGHKTGFYLDQRDQRAWLRQVARDASVLDLFSYTGGFSISALAGDAGEVLAVDSSSSALAEIPTQAELNGLDTGRLTTRRADIFAALRDHDGPLAPRPNGFDIVVCDPPAMAKSHRANDQALKGYRKLNRDACLQVADGGLFLTFSCSGVVSEDDFRQSVFLGLRDSRREGLVLKQFGPGFDHPTALHFPEGRYLKGLALQIRHLHRA</sequence>
<dbReference type="InterPro" id="IPR015947">
    <property type="entry name" value="PUA-like_sf"/>
</dbReference>
<dbReference type="InterPro" id="IPR041532">
    <property type="entry name" value="RlmI-like_PUA"/>
</dbReference>